<dbReference type="GO" id="GO:0016020">
    <property type="term" value="C:membrane"/>
    <property type="evidence" value="ECO:0007669"/>
    <property type="project" value="TreeGrafter"/>
</dbReference>
<organism evidence="3 4">
    <name type="scientific">Acrobeloides nanus</name>
    <dbReference type="NCBI Taxonomy" id="290746"/>
    <lineage>
        <taxon>Eukaryota</taxon>
        <taxon>Metazoa</taxon>
        <taxon>Ecdysozoa</taxon>
        <taxon>Nematoda</taxon>
        <taxon>Chromadorea</taxon>
        <taxon>Rhabditida</taxon>
        <taxon>Tylenchina</taxon>
        <taxon>Cephalobomorpha</taxon>
        <taxon>Cephaloboidea</taxon>
        <taxon>Cephalobidae</taxon>
        <taxon>Acrobeloides</taxon>
    </lineage>
</organism>
<dbReference type="Gene3D" id="1.20.58.80">
    <property type="entry name" value="Phosphotransferase system, lactose/cellobiose-type IIA subunit"/>
    <property type="match status" value="1"/>
</dbReference>
<dbReference type="PANTHER" id="PTHR12947:SF13">
    <property type="entry name" value="FI19924P1"/>
    <property type="match status" value="1"/>
</dbReference>
<evidence type="ECO:0000259" key="2">
    <source>
        <dbReference type="Pfam" id="PF08969"/>
    </source>
</evidence>
<dbReference type="InterPro" id="IPR015063">
    <property type="entry name" value="USP8_dimer"/>
</dbReference>
<dbReference type="WBParaSite" id="ACRNAN_Path_1603.g6233.t1">
    <property type="protein sequence ID" value="ACRNAN_Path_1603.g6233.t1"/>
    <property type="gene ID" value="ACRNAN_Path_1603.g6233"/>
</dbReference>
<dbReference type="GO" id="GO:0070536">
    <property type="term" value="P:protein K63-linked deubiquitination"/>
    <property type="evidence" value="ECO:0007669"/>
    <property type="project" value="TreeGrafter"/>
</dbReference>
<proteinExistence type="predicted"/>
<reference evidence="4" key="1">
    <citation type="submission" date="2022-11" db="UniProtKB">
        <authorList>
            <consortium name="WormBaseParasite"/>
        </authorList>
    </citation>
    <scope>IDENTIFICATION</scope>
</reference>
<name>A0A914C2M6_9BILA</name>
<evidence type="ECO:0000313" key="3">
    <source>
        <dbReference type="Proteomes" id="UP000887540"/>
    </source>
</evidence>
<dbReference type="GO" id="GO:0061578">
    <property type="term" value="F:K63-linked deubiquitinase activity"/>
    <property type="evidence" value="ECO:0007669"/>
    <property type="project" value="TreeGrafter"/>
</dbReference>
<dbReference type="Pfam" id="PF08969">
    <property type="entry name" value="USP8_dimer"/>
    <property type="match status" value="1"/>
</dbReference>
<feature type="domain" description="USP8 dimerisation" evidence="2">
    <location>
        <begin position="2"/>
        <end position="84"/>
    </location>
</feature>
<protein>
    <submittedName>
        <fullName evidence="4">USP8 dimerisation domain-containing protein</fullName>
    </submittedName>
</protein>
<dbReference type="Proteomes" id="UP000887540">
    <property type="component" value="Unplaced"/>
</dbReference>
<dbReference type="AlphaFoldDB" id="A0A914C2M6"/>
<evidence type="ECO:0000256" key="1">
    <source>
        <dbReference type="SAM" id="MobiDB-lite"/>
    </source>
</evidence>
<dbReference type="PANTHER" id="PTHR12947">
    <property type="entry name" value="AMSH-LIKE PROTEASE"/>
    <property type="match status" value="1"/>
</dbReference>
<keyword evidence="3" id="KW-1185">Reference proteome</keyword>
<feature type="compositionally biased region" description="Basic and acidic residues" evidence="1">
    <location>
        <begin position="92"/>
        <end position="101"/>
    </location>
</feature>
<dbReference type="SUPFAM" id="SSF140856">
    <property type="entry name" value="USP8 N-terminal domain-like"/>
    <property type="match status" value="1"/>
</dbReference>
<evidence type="ECO:0000313" key="4">
    <source>
        <dbReference type="WBParaSite" id="ACRNAN_Path_1603.g6233.t1"/>
    </source>
</evidence>
<accession>A0A914C2M6</accession>
<feature type="region of interest" description="Disordered" evidence="1">
    <location>
        <begin position="92"/>
        <end position="114"/>
    </location>
</feature>
<sequence length="309" mass="35398">MPRYCRILHEMYDMAGVYTTEQNFERAFILYLRFVGTVVEELPKHRDYQSFTPDEKDRFDRQTIHAMNTAEFLKRKIKTLYEEEAITKKSELAQLEHEKRKNGNVSTPKPPPISPPIIDRNLKSYVVCKKQSGYTLLFQRIIIPNDLPHKFLTTFESLPDTNRFAVLYGKLVRNSLIVSQAIITDGTETSLEKIDRSISVPDQDEENELLIIGCICGDLSDHSVDYFISRSLLTEIVIVVCRPGDNQTYVLHLSNLSDRKELGKPKSESQPEFKDAASGVCGHTHITEQISCTFVDLRDPTPRSTPRNS</sequence>
<dbReference type="GO" id="GO:0005768">
    <property type="term" value="C:endosome"/>
    <property type="evidence" value="ECO:0007669"/>
    <property type="project" value="TreeGrafter"/>
</dbReference>